<dbReference type="PROSITE" id="PS00383">
    <property type="entry name" value="TYR_PHOSPHATASE_1"/>
    <property type="match status" value="1"/>
</dbReference>
<dbReference type="Proteomes" id="UP000019376">
    <property type="component" value="Unassembled WGS sequence"/>
</dbReference>
<feature type="region of interest" description="Disordered" evidence="6">
    <location>
        <begin position="326"/>
        <end position="358"/>
    </location>
</feature>
<keyword evidence="10" id="KW-1185">Reference proteome</keyword>
<dbReference type="EMBL" id="KB644411">
    <property type="protein sequence ID" value="EPS28680.1"/>
    <property type="molecule type" value="Genomic_DNA"/>
</dbReference>
<dbReference type="InterPro" id="IPR016130">
    <property type="entry name" value="Tyr_Pase_AS"/>
</dbReference>
<feature type="domain" description="Tyrosine-protein phosphatase" evidence="7">
    <location>
        <begin position="2"/>
        <end position="147"/>
    </location>
</feature>
<accession>S7ZDE8</accession>
<evidence type="ECO:0000256" key="5">
    <source>
        <dbReference type="PIRSR" id="PIRSR000941-50"/>
    </source>
</evidence>
<comment type="similarity">
    <text evidence="1">Belongs to the protein-tyrosine phosphatase family. Non-receptor class dual specificity subfamily.</text>
</comment>
<dbReference type="GO" id="GO:0008138">
    <property type="term" value="F:protein tyrosine/serine/threonine phosphatase activity"/>
    <property type="evidence" value="ECO:0007669"/>
    <property type="project" value="InterPro"/>
</dbReference>
<dbReference type="SUPFAM" id="SSF52799">
    <property type="entry name" value="(Phosphotyrosine protein) phosphatases II"/>
    <property type="match status" value="1"/>
</dbReference>
<dbReference type="OrthoDB" id="2017893at2759"/>
<gene>
    <name evidence="9" type="ORF">PDE_03626</name>
</gene>
<dbReference type="EC" id="3.1.3.48" evidence="2"/>
<evidence type="ECO:0000256" key="2">
    <source>
        <dbReference type="ARBA" id="ARBA00013064"/>
    </source>
</evidence>
<evidence type="ECO:0000256" key="4">
    <source>
        <dbReference type="ARBA" id="ARBA00022912"/>
    </source>
</evidence>
<dbReference type="GO" id="GO:0005634">
    <property type="term" value="C:nucleus"/>
    <property type="evidence" value="ECO:0007669"/>
    <property type="project" value="TreeGrafter"/>
</dbReference>
<dbReference type="PIRSF" id="PIRSF000941">
    <property type="entry name" value="DUSP12"/>
    <property type="match status" value="1"/>
</dbReference>
<feature type="compositionally biased region" description="Low complexity" evidence="6">
    <location>
        <begin position="341"/>
        <end position="350"/>
    </location>
</feature>
<dbReference type="FunFam" id="3.90.190.10:FF:000104">
    <property type="entry name" value="Dual specificity phosphatase, putative"/>
    <property type="match status" value="1"/>
</dbReference>
<dbReference type="eggNOG" id="KOG1716">
    <property type="taxonomic scope" value="Eukaryota"/>
</dbReference>
<dbReference type="InterPro" id="IPR029021">
    <property type="entry name" value="Prot-tyrosine_phosphatase-like"/>
</dbReference>
<dbReference type="InterPro" id="IPR016278">
    <property type="entry name" value="DUSP12"/>
</dbReference>
<dbReference type="PANTHER" id="PTHR45848">
    <property type="entry name" value="DUAL SPECIFICITY PROTEIN PHOSPHATASE 12 FAMILY MEMBER"/>
    <property type="match status" value="1"/>
</dbReference>
<dbReference type="PROSITE" id="PS50056">
    <property type="entry name" value="TYR_PHOSPHATASE_2"/>
    <property type="match status" value="1"/>
</dbReference>
<dbReference type="HOGENOM" id="CLU_023312_0_2_1"/>
<evidence type="ECO:0000256" key="6">
    <source>
        <dbReference type="SAM" id="MobiDB-lite"/>
    </source>
</evidence>
<dbReference type="PANTHER" id="PTHR45848:SF4">
    <property type="entry name" value="DUAL SPECIFICITY PROTEIN PHOSPHATASE 12"/>
    <property type="match status" value="1"/>
</dbReference>
<keyword evidence="3" id="KW-0378">Hydrolase</keyword>
<dbReference type="InterPro" id="IPR020422">
    <property type="entry name" value="TYR_PHOSPHATASE_DUAL_dom"/>
</dbReference>
<dbReference type="SMART" id="SM00195">
    <property type="entry name" value="DSPc"/>
    <property type="match status" value="1"/>
</dbReference>
<evidence type="ECO:0000256" key="3">
    <source>
        <dbReference type="ARBA" id="ARBA00022801"/>
    </source>
</evidence>
<evidence type="ECO:0000313" key="10">
    <source>
        <dbReference type="Proteomes" id="UP000019376"/>
    </source>
</evidence>
<dbReference type="GO" id="GO:0004725">
    <property type="term" value="F:protein tyrosine phosphatase activity"/>
    <property type="evidence" value="ECO:0007669"/>
    <property type="project" value="UniProtKB-EC"/>
</dbReference>
<organism evidence="9 10">
    <name type="scientific">Penicillium oxalicum (strain 114-2 / CGMCC 5302)</name>
    <name type="common">Penicillium decumbens</name>
    <dbReference type="NCBI Taxonomy" id="933388"/>
    <lineage>
        <taxon>Eukaryota</taxon>
        <taxon>Fungi</taxon>
        <taxon>Dikarya</taxon>
        <taxon>Ascomycota</taxon>
        <taxon>Pezizomycotina</taxon>
        <taxon>Eurotiomycetes</taxon>
        <taxon>Eurotiomycetidae</taxon>
        <taxon>Eurotiales</taxon>
        <taxon>Aspergillaceae</taxon>
        <taxon>Penicillium</taxon>
    </lineage>
</organism>
<dbReference type="Pfam" id="PF00782">
    <property type="entry name" value="DSPc"/>
    <property type="match status" value="1"/>
</dbReference>
<evidence type="ECO:0000313" key="9">
    <source>
        <dbReference type="EMBL" id="EPS28680.1"/>
    </source>
</evidence>
<dbReference type="InterPro" id="IPR000387">
    <property type="entry name" value="Tyr_Pase_dom"/>
</dbReference>
<dbReference type="CDD" id="cd14518">
    <property type="entry name" value="DSP_fungal_YVH1"/>
    <property type="match status" value="1"/>
</dbReference>
<dbReference type="PROSITE" id="PS50054">
    <property type="entry name" value="TYR_PHOSPHATASE_DUAL"/>
    <property type="match status" value="1"/>
</dbReference>
<proteinExistence type="inferred from homology"/>
<keyword evidence="4" id="KW-0904">Protein phosphatase</keyword>
<dbReference type="Gene3D" id="3.90.190.10">
    <property type="entry name" value="Protein tyrosine phosphatase superfamily"/>
    <property type="match status" value="1"/>
</dbReference>
<evidence type="ECO:0000256" key="1">
    <source>
        <dbReference type="ARBA" id="ARBA00008601"/>
    </source>
</evidence>
<reference evidence="9 10" key="1">
    <citation type="journal article" date="2013" name="PLoS ONE">
        <title>Genomic and secretomic analyses reveal unique features of the lignocellulolytic enzyme system of Penicillium decumbens.</title>
        <authorList>
            <person name="Liu G."/>
            <person name="Zhang L."/>
            <person name="Wei X."/>
            <person name="Zou G."/>
            <person name="Qin Y."/>
            <person name="Ma L."/>
            <person name="Li J."/>
            <person name="Zheng H."/>
            <person name="Wang S."/>
            <person name="Wang C."/>
            <person name="Xun L."/>
            <person name="Zhao G.-P."/>
            <person name="Zhou Z."/>
            <person name="Qu Y."/>
        </authorList>
    </citation>
    <scope>NUCLEOTIDE SEQUENCE [LARGE SCALE GENOMIC DNA]</scope>
    <source>
        <strain evidence="10">114-2 / CGMCC 5302</strain>
    </source>
</reference>
<dbReference type="InterPro" id="IPR000340">
    <property type="entry name" value="Dual-sp_phosphatase_cat-dom"/>
</dbReference>
<sequence length="358" mass="38938">MAMNQIPGHNIYIGGIFCLKNKAALAKADISHVLSVLRLNPAEDTFASFQHLAIDADDVEDENLLEHFPAAIRFIQAGLDSGGGVLVHCAMGKSRSAAICIAYLMHQQPGALTPQAALDIIRQSRPLCEPNDGFMRQLELYHEMGCPDTVSDNPIYQRWLYHRDVEESVACGRAPELKSVRFEDELPVQPAQNDSGRSMEIKCRKCRRTLATTSFIINHERDTQRRSRTAPNAECAHVFLHPLKWMRPSLFPSSVQEGCDPDADSTYDDYSVDAPLSGRLTCPNAGCGANIGKFAWQGMQCSCGGWVVPAIGLAKARVDIAQRVNPAARGSGGPATGIRLPPGMRSEGSEPGSGRGNL</sequence>
<evidence type="ECO:0000259" key="8">
    <source>
        <dbReference type="PROSITE" id="PS50056"/>
    </source>
</evidence>
<protein>
    <recommendedName>
        <fullName evidence="2">protein-tyrosine-phosphatase</fullName>
        <ecNumber evidence="2">3.1.3.48</ecNumber>
    </recommendedName>
</protein>
<evidence type="ECO:0000259" key="7">
    <source>
        <dbReference type="PROSITE" id="PS50054"/>
    </source>
</evidence>
<feature type="active site" description="Phosphocysteine intermediate" evidence="5">
    <location>
        <position position="89"/>
    </location>
</feature>
<dbReference type="PhylomeDB" id="S7ZDE8"/>
<feature type="domain" description="Tyrosine specific protein phosphatases" evidence="8">
    <location>
        <begin position="66"/>
        <end position="126"/>
    </location>
</feature>
<name>S7ZDE8_PENO1</name>
<dbReference type="STRING" id="933388.S7ZDE8"/>
<dbReference type="AlphaFoldDB" id="S7ZDE8"/>